<name>A0A2C6L2W7_9APIC</name>
<evidence type="ECO:0000313" key="2">
    <source>
        <dbReference type="Proteomes" id="UP000221165"/>
    </source>
</evidence>
<proteinExistence type="predicted"/>
<protein>
    <submittedName>
        <fullName evidence="1">Uncharacterized protein</fullName>
    </submittedName>
</protein>
<dbReference type="RefSeq" id="XP_067923703.1">
    <property type="nucleotide sequence ID" value="XM_068064320.1"/>
</dbReference>
<comment type="caution">
    <text evidence="1">The sequence shown here is derived from an EMBL/GenBank/DDBJ whole genome shotgun (WGS) entry which is preliminary data.</text>
</comment>
<evidence type="ECO:0000313" key="1">
    <source>
        <dbReference type="EMBL" id="PHJ22026.1"/>
    </source>
</evidence>
<dbReference type="EMBL" id="MIGC01001874">
    <property type="protein sequence ID" value="PHJ22026.1"/>
    <property type="molecule type" value="Genomic_DNA"/>
</dbReference>
<dbReference type="AlphaFoldDB" id="A0A2C6L2W7"/>
<sequence>MRLLELLLNVPQMEPHTRYGMSSPMKRVRSPGLRSGCWTSLMMRQRSLHCRAYGSGMLEEQRETHAERRMRTGGLCGLQGNLG</sequence>
<reference evidence="1 2" key="1">
    <citation type="journal article" date="2017" name="Int. J. Parasitol.">
        <title>The genome of the protozoan parasite Cystoisospora suis and a reverse vaccinology approach to identify vaccine candidates.</title>
        <authorList>
            <person name="Palmieri N."/>
            <person name="Shrestha A."/>
            <person name="Ruttkowski B."/>
            <person name="Beck T."/>
            <person name="Vogl C."/>
            <person name="Tomley F."/>
            <person name="Blake D.P."/>
            <person name="Joachim A."/>
        </authorList>
    </citation>
    <scope>NUCLEOTIDE SEQUENCE [LARGE SCALE GENOMIC DNA]</scope>
    <source>
        <strain evidence="1 2">Wien I</strain>
    </source>
</reference>
<gene>
    <name evidence="1" type="ORF">CSUI_004125</name>
</gene>
<dbReference type="GeneID" id="94427531"/>
<organism evidence="1 2">
    <name type="scientific">Cystoisospora suis</name>
    <dbReference type="NCBI Taxonomy" id="483139"/>
    <lineage>
        <taxon>Eukaryota</taxon>
        <taxon>Sar</taxon>
        <taxon>Alveolata</taxon>
        <taxon>Apicomplexa</taxon>
        <taxon>Conoidasida</taxon>
        <taxon>Coccidia</taxon>
        <taxon>Eucoccidiorida</taxon>
        <taxon>Eimeriorina</taxon>
        <taxon>Sarcocystidae</taxon>
        <taxon>Cystoisospora</taxon>
    </lineage>
</organism>
<keyword evidence="2" id="KW-1185">Reference proteome</keyword>
<dbReference type="Proteomes" id="UP000221165">
    <property type="component" value="Unassembled WGS sequence"/>
</dbReference>
<dbReference type="VEuPathDB" id="ToxoDB:CSUI_004125"/>
<accession>A0A2C6L2W7</accession>